<dbReference type="Gene3D" id="1.20.120.710">
    <property type="entry name" value="Haloacid dehalogenase hydrolase-like domain"/>
    <property type="match status" value="1"/>
</dbReference>
<comment type="caution">
    <text evidence="2">The sequence shown here is derived from an EMBL/GenBank/DDBJ whole genome shotgun (WGS) entry which is preliminary data.</text>
</comment>
<dbReference type="AlphaFoldDB" id="A0A9D1GZP9"/>
<dbReference type="SUPFAM" id="SSF56784">
    <property type="entry name" value="HAD-like"/>
    <property type="match status" value="1"/>
</dbReference>
<dbReference type="PANTHER" id="PTHR43316:SF3">
    <property type="entry name" value="HALOACID DEHALOGENASE, TYPE II (AFU_ORTHOLOGUE AFUA_2G07750)-RELATED"/>
    <property type="match status" value="1"/>
</dbReference>
<evidence type="ECO:0000313" key="2">
    <source>
        <dbReference type="EMBL" id="HIT76469.1"/>
    </source>
</evidence>
<reference evidence="2" key="1">
    <citation type="submission" date="2020-10" db="EMBL/GenBank/DDBJ databases">
        <authorList>
            <person name="Gilroy R."/>
        </authorList>
    </citation>
    <scope>NUCLEOTIDE SEQUENCE</scope>
    <source>
        <strain evidence="2">ChiGjej1B1-24693</strain>
    </source>
</reference>
<dbReference type="InterPro" id="IPR051540">
    <property type="entry name" value="S-2-haloacid_dehalogenase"/>
</dbReference>
<evidence type="ECO:0000313" key="3">
    <source>
        <dbReference type="Proteomes" id="UP000886842"/>
    </source>
</evidence>
<organism evidence="2 3">
    <name type="scientific">Candidatus Avipropionibacterium avicola</name>
    <dbReference type="NCBI Taxonomy" id="2840701"/>
    <lineage>
        <taxon>Bacteria</taxon>
        <taxon>Bacillati</taxon>
        <taxon>Actinomycetota</taxon>
        <taxon>Actinomycetes</taxon>
        <taxon>Propionibacteriales</taxon>
        <taxon>Propionibacteriaceae</taxon>
        <taxon>Propionibacteriaceae incertae sedis</taxon>
        <taxon>Candidatus Avipropionibacterium</taxon>
    </lineage>
</organism>
<dbReference type="Pfam" id="PF00702">
    <property type="entry name" value="Hydrolase"/>
    <property type="match status" value="1"/>
</dbReference>
<accession>A0A9D1GZP9</accession>
<keyword evidence="1 2" id="KW-0378">Hydrolase</keyword>
<dbReference type="PANTHER" id="PTHR43316">
    <property type="entry name" value="HYDROLASE, HALOACID DELAHOGENASE-RELATED"/>
    <property type="match status" value="1"/>
</dbReference>
<dbReference type="SFLD" id="SFLDG01129">
    <property type="entry name" value="C1.5:_HAD__Beta-PGM__Phosphata"/>
    <property type="match status" value="1"/>
</dbReference>
<dbReference type="SFLD" id="SFLDS00003">
    <property type="entry name" value="Haloacid_Dehalogenase"/>
    <property type="match status" value="1"/>
</dbReference>
<dbReference type="NCBIfam" id="TIGR01549">
    <property type="entry name" value="HAD-SF-IA-v1"/>
    <property type="match status" value="1"/>
</dbReference>
<dbReference type="GO" id="GO:0016787">
    <property type="term" value="F:hydrolase activity"/>
    <property type="evidence" value="ECO:0007669"/>
    <property type="project" value="UniProtKB-KW"/>
</dbReference>
<proteinExistence type="predicted"/>
<dbReference type="InterPro" id="IPR023214">
    <property type="entry name" value="HAD_sf"/>
</dbReference>
<dbReference type="EMBL" id="DVLP01000376">
    <property type="protein sequence ID" value="HIT76469.1"/>
    <property type="molecule type" value="Genomic_DNA"/>
</dbReference>
<dbReference type="CDD" id="cd01427">
    <property type="entry name" value="HAD_like"/>
    <property type="match status" value="1"/>
</dbReference>
<dbReference type="InterPro" id="IPR006439">
    <property type="entry name" value="HAD-SF_hydro_IA"/>
</dbReference>
<dbReference type="PRINTS" id="PR00413">
    <property type="entry name" value="HADHALOGNASE"/>
</dbReference>
<gene>
    <name evidence="2" type="ORF">IAA98_12865</name>
</gene>
<evidence type="ECO:0000256" key="1">
    <source>
        <dbReference type="ARBA" id="ARBA00022801"/>
    </source>
</evidence>
<dbReference type="InterPro" id="IPR036412">
    <property type="entry name" value="HAD-like_sf"/>
</dbReference>
<protein>
    <submittedName>
        <fullName evidence="2">HAD family hydrolase</fullName>
    </submittedName>
</protein>
<dbReference type="Proteomes" id="UP000886842">
    <property type="component" value="Unassembled WGS sequence"/>
</dbReference>
<reference evidence="2" key="2">
    <citation type="journal article" date="2021" name="PeerJ">
        <title>Extensive microbial diversity within the chicken gut microbiome revealed by metagenomics and culture.</title>
        <authorList>
            <person name="Gilroy R."/>
            <person name="Ravi A."/>
            <person name="Getino M."/>
            <person name="Pursley I."/>
            <person name="Horton D.L."/>
            <person name="Alikhan N.F."/>
            <person name="Baker D."/>
            <person name="Gharbi K."/>
            <person name="Hall N."/>
            <person name="Watson M."/>
            <person name="Adriaenssens E.M."/>
            <person name="Foster-Nyarko E."/>
            <person name="Jarju S."/>
            <person name="Secka A."/>
            <person name="Antonio M."/>
            <person name="Oren A."/>
            <person name="Chaudhuri R.R."/>
            <person name="La Ragione R."/>
            <person name="Hildebrand F."/>
            <person name="Pallen M.J."/>
        </authorList>
    </citation>
    <scope>NUCLEOTIDE SEQUENCE</scope>
    <source>
        <strain evidence="2">ChiGjej1B1-24693</strain>
    </source>
</reference>
<dbReference type="Gene3D" id="3.40.50.1000">
    <property type="entry name" value="HAD superfamily/HAD-like"/>
    <property type="match status" value="1"/>
</dbReference>
<name>A0A9D1GZP9_9ACTN</name>
<sequence length="263" mass="29177">MNPPPHVTPAPGTKVISFDLDDTLIRGPFSQVLRDAMVAVTDSEDEATALRQQMNQRHRELLDDDRLEAYDWHQLVAETVGERDPGFDMLDRLEQYAADNLTQVLHEDTGTLLGDLRSHGWTTIILTNGWRRYQEPILRHAGLLTAVDELIASDDVGAPKPAEEMFLRARGGASVHVHVGDRIDHDIVGGNRSGASTVLLRRDAPEDPAQVEDYLLERYRAQSTPESDLPYARPALVTPHLSDVVAWVTDPATVLPTVDAVRS</sequence>